<reference evidence="2" key="2">
    <citation type="journal article" name="BMC Genomics">
        <title>New genome assemblies reveal patterns of domestication and adaptation across Brettanomyces (Dekkera) species.</title>
        <authorList>
            <person name="Roach M.J."/>
            <person name="Borneman A.R."/>
        </authorList>
    </citation>
    <scope>NUCLEOTIDE SEQUENCE</scope>
    <source>
        <strain evidence="2">UCD 2041</strain>
    </source>
</reference>
<evidence type="ECO:0000256" key="1">
    <source>
        <dbReference type="SAM" id="Phobius"/>
    </source>
</evidence>
<keyword evidence="1" id="KW-0472">Membrane</keyword>
<organism evidence="2 3">
    <name type="scientific">Dekkera bruxellensis</name>
    <name type="common">Brettanomyces custersii</name>
    <dbReference type="NCBI Taxonomy" id="5007"/>
    <lineage>
        <taxon>Eukaryota</taxon>
        <taxon>Fungi</taxon>
        <taxon>Dikarya</taxon>
        <taxon>Ascomycota</taxon>
        <taxon>Saccharomycotina</taxon>
        <taxon>Pichiomycetes</taxon>
        <taxon>Pichiales</taxon>
        <taxon>Pichiaceae</taxon>
        <taxon>Brettanomyces</taxon>
    </lineage>
</organism>
<gene>
    <name evidence="2" type="ORF">BRETT_002612</name>
</gene>
<dbReference type="OrthoDB" id="3990684at2759"/>
<dbReference type="GeneID" id="64574536"/>
<keyword evidence="1" id="KW-1133">Transmembrane helix</keyword>
<dbReference type="Proteomes" id="UP000663131">
    <property type="component" value="Chromosome 9"/>
</dbReference>
<evidence type="ECO:0000313" key="2">
    <source>
        <dbReference type="EMBL" id="QOU22432.1"/>
    </source>
</evidence>
<proteinExistence type="predicted"/>
<dbReference type="EMBL" id="CP063137">
    <property type="protein sequence ID" value="QOU22432.1"/>
    <property type="molecule type" value="Genomic_DNA"/>
</dbReference>
<dbReference type="RefSeq" id="XP_041138925.1">
    <property type="nucleotide sequence ID" value="XM_041281134.1"/>
</dbReference>
<name>A0A871RHK5_DEKBR</name>
<feature type="transmembrane region" description="Helical" evidence="1">
    <location>
        <begin position="70"/>
        <end position="96"/>
    </location>
</feature>
<dbReference type="KEGG" id="bbrx:BRETT_002612"/>
<protein>
    <submittedName>
        <fullName evidence="2">Uncharacterized protein</fullName>
    </submittedName>
</protein>
<dbReference type="AlphaFoldDB" id="A0A871RHK5"/>
<evidence type="ECO:0000313" key="3">
    <source>
        <dbReference type="Proteomes" id="UP000663131"/>
    </source>
</evidence>
<reference evidence="2" key="1">
    <citation type="submission" date="2020-10" db="EMBL/GenBank/DDBJ databases">
        <authorList>
            <person name="Palmer J.M."/>
        </authorList>
    </citation>
    <scope>NUCLEOTIDE SEQUENCE</scope>
    <source>
        <strain evidence="2">UCD 2041</strain>
    </source>
</reference>
<keyword evidence="1" id="KW-0812">Transmembrane</keyword>
<sequence length="522" mass="60302">MASFDEWFEWLTYSTNNESKKESNLFKPDITWKDTQQSEARKLLEVQLPFSELTCDNNRANDMDTLFSTMMLYIGVQIFVFTIIGIMSCVALLFYINDRRKSKRKIIGQDKRLQETKDSRSSNFFNNFDLSQTTNGTEKYYGDSILHCYSEDETDITRSMNHYYTDEVTGKKTHHPGLHDDFSCSSFATSCNGENIEADNKEKDKNVEDVILKKEPHHFVNTYTETFKLAQNGPQYIDTYLDACFGQADNSDILFDRDDIDMNSLISNNDEMMSLTQEELVYRIEMLRFALSLEFNGSSNIFHQIVENHGFWTNLIESKLTNNHVRTASFQLISDFMSYQAESEIMDSAIYLKFVNSMIQGIQYQAEDIQYGKCLRSLFAVLCSISIEDFIIVCFDYWYDDRNADTSKAVEATELEMLKLVLANSSNQLIGDSKFCLKLLPRLHSFILMRTEDGNSQTQSKKQELMIIINALETATETENVPRINIASDTKNFKRRLSTSRKASSERPKKLRALGDIKNIVK</sequence>
<accession>A0A871RHK5</accession>